<feature type="transmembrane region" description="Helical" evidence="1">
    <location>
        <begin position="53"/>
        <end position="71"/>
    </location>
</feature>
<gene>
    <name evidence="2" type="ORF">AFUS01_LOCUS44372</name>
</gene>
<evidence type="ECO:0000256" key="1">
    <source>
        <dbReference type="SAM" id="Phobius"/>
    </source>
</evidence>
<evidence type="ECO:0000313" key="2">
    <source>
        <dbReference type="EMBL" id="CAG7834934.1"/>
    </source>
</evidence>
<keyword evidence="3" id="KW-1185">Reference proteome</keyword>
<organism evidence="2 3">
    <name type="scientific">Allacma fusca</name>
    <dbReference type="NCBI Taxonomy" id="39272"/>
    <lineage>
        <taxon>Eukaryota</taxon>
        <taxon>Metazoa</taxon>
        <taxon>Ecdysozoa</taxon>
        <taxon>Arthropoda</taxon>
        <taxon>Hexapoda</taxon>
        <taxon>Collembola</taxon>
        <taxon>Symphypleona</taxon>
        <taxon>Sminthuridae</taxon>
        <taxon>Allacma</taxon>
    </lineage>
</organism>
<protein>
    <submittedName>
        <fullName evidence="2">Uncharacterized protein</fullName>
    </submittedName>
</protein>
<keyword evidence="1" id="KW-1133">Transmembrane helix</keyword>
<feature type="transmembrane region" description="Helical" evidence="1">
    <location>
        <begin position="12"/>
        <end position="33"/>
    </location>
</feature>
<dbReference type="Proteomes" id="UP000708208">
    <property type="component" value="Unassembled WGS sequence"/>
</dbReference>
<comment type="caution">
    <text evidence="2">The sequence shown here is derived from an EMBL/GenBank/DDBJ whole genome shotgun (WGS) entry which is preliminary data.</text>
</comment>
<accession>A0A8J2LMM9</accession>
<reference evidence="2" key="1">
    <citation type="submission" date="2021-06" db="EMBL/GenBank/DDBJ databases">
        <authorList>
            <person name="Hodson N. C."/>
            <person name="Mongue J. A."/>
            <person name="Jaron S. K."/>
        </authorList>
    </citation>
    <scope>NUCLEOTIDE SEQUENCE</scope>
</reference>
<keyword evidence="1" id="KW-0812">Transmembrane</keyword>
<dbReference type="EMBL" id="CAJVCH010570438">
    <property type="protein sequence ID" value="CAG7834934.1"/>
    <property type="molecule type" value="Genomic_DNA"/>
</dbReference>
<dbReference type="AlphaFoldDB" id="A0A8J2LMM9"/>
<name>A0A8J2LMM9_9HEXA</name>
<evidence type="ECO:0000313" key="3">
    <source>
        <dbReference type="Proteomes" id="UP000708208"/>
    </source>
</evidence>
<keyword evidence="1" id="KW-0472">Membrane</keyword>
<sequence>MISCKFYKVLHILWNCCFNIYIKTVPYTIVICFGSLIHKWSGSTNKIRNDKQATLFILLFMLIYDSHLLQIPKVCISL</sequence>
<proteinExistence type="predicted"/>